<accession>A0ABX7SLR6</accession>
<keyword evidence="8 11" id="KW-0472">Membrane</keyword>
<evidence type="ECO:0000256" key="5">
    <source>
        <dbReference type="ARBA" id="ARBA00022519"/>
    </source>
</evidence>
<reference evidence="13 14" key="1">
    <citation type="submission" date="2020-09" db="EMBL/GenBank/DDBJ databases">
        <title>Brevundimonas sp. LVF1 isolated from an oligotrophic pond in Goettingen, Germany.</title>
        <authorList>
            <person name="Friedrich I."/>
            <person name="Klassen A."/>
            <person name="Neubauer H."/>
            <person name="Schneider D."/>
            <person name="Hertel R."/>
            <person name="Daniel R."/>
        </authorList>
    </citation>
    <scope>NUCLEOTIDE SEQUENCE [LARGE SCALE GENOMIC DNA]</scope>
    <source>
        <strain evidence="13 14">LVF1</strain>
    </source>
</reference>
<sequence>MTPTSATGRAEAFAATLLSRARNLAHAASRRATSDSEKGQGGARQGFTLVELLMVVAIMGLAAAAVVLAVPDPRPPVGDEAERFAARLVRAREEALLTNRAVAVEATTTGYAFSSFDGVQWSPLTDGPFGEERWAEDTAARPEGLPADAPLRVVFDPTGVAEAASLTLSRGPRAVTVAVDAAGEVKVDG</sequence>
<evidence type="ECO:0000256" key="10">
    <source>
        <dbReference type="ARBA" id="ARBA00030775"/>
    </source>
</evidence>
<dbReference type="Pfam" id="PF12019">
    <property type="entry name" value="GspH"/>
    <property type="match status" value="1"/>
</dbReference>
<comment type="subcellular location">
    <subcellularLocation>
        <location evidence="1">Cell inner membrane</location>
        <topology evidence="1">Single-pass membrane protein</topology>
    </subcellularLocation>
</comment>
<feature type="transmembrane region" description="Helical" evidence="11">
    <location>
        <begin position="47"/>
        <end position="70"/>
    </location>
</feature>
<keyword evidence="5" id="KW-0997">Cell inner membrane</keyword>
<gene>
    <name evidence="13" type="ORF">IFE19_04535</name>
</gene>
<evidence type="ECO:0000256" key="8">
    <source>
        <dbReference type="ARBA" id="ARBA00023136"/>
    </source>
</evidence>
<keyword evidence="6 11" id="KW-0812">Transmembrane</keyword>
<evidence type="ECO:0000256" key="1">
    <source>
        <dbReference type="ARBA" id="ARBA00004377"/>
    </source>
</evidence>
<evidence type="ECO:0000313" key="13">
    <source>
        <dbReference type="EMBL" id="QTC88642.1"/>
    </source>
</evidence>
<evidence type="ECO:0000256" key="11">
    <source>
        <dbReference type="SAM" id="Phobius"/>
    </source>
</evidence>
<evidence type="ECO:0000259" key="12">
    <source>
        <dbReference type="Pfam" id="PF12019"/>
    </source>
</evidence>
<keyword evidence="14" id="KW-1185">Reference proteome</keyword>
<protein>
    <recommendedName>
        <fullName evidence="2">Type II secretion system protein H</fullName>
    </recommendedName>
    <alternativeName>
        <fullName evidence="10">General secretion pathway protein H</fullName>
    </alternativeName>
</protein>
<keyword evidence="3" id="KW-1003">Cell membrane</keyword>
<dbReference type="InterPro" id="IPR022346">
    <property type="entry name" value="T2SS_GspH"/>
</dbReference>
<name>A0ABX7SLR6_9CAUL</name>
<evidence type="ECO:0000256" key="7">
    <source>
        <dbReference type="ARBA" id="ARBA00022989"/>
    </source>
</evidence>
<dbReference type="Pfam" id="PF07963">
    <property type="entry name" value="N_methyl"/>
    <property type="match status" value="1"/>
</dbReference>
<dbReference type="PROSITE" id="PS00409">
    <property type="entry name" value="PROKAR_NTER_METHYL"/>
    <property type="match status" value="1"/>
</dbReference>
<keyword evidence="4" id="KW-0488">Methylation</keyword>
<feature type="domain" description="General secretion pathway GspH" evidence="12">
    <location>
        <begin position="80"/>
        <end position="183"/>
    </location>
</feature>
<evidence type="ECO:0000256" key="6">
    <source>
        <dbReference type="ARBA" id="ARBA00022692"/>
    </source>
</evidence>
<evidence type="ECO:0000256" key="9">
    <source>
        <dbReference type="ARBA" id="ARBA00025772"/>
    </source>
</evidence>
<dbReference type="EMBL" id="CP062006">
    <property type="protein sequence ID" value="QTC88642.1"/>
    <property type="molecule type" value="Genomic_DNA"/>
</dbReference>
<keyword evidence="7 11" id="KW-1133">Transmembrane helix</keyword>
<comment type="similarity">
    <text evidence="9">Belongs to the GSP H family.</text>
</comment>
<evidence type="ECO:0000256" key="2">
    <source>
        <dbReference type="ARBA" id="ARBA00021549"/>
    </source>
</evidence>
<proteinExistence type="inferred from homology"/>
<evidence type="ECO:0000256" key="4">
    <source>
        <dbReference type="ARBA" id="ARBA00022481"/>
    </source>
</evidence>
<evidence type="ECO:0000256" key="3">
    <source>
        <dbReference type="ARBA" id="ARBA00022475"/>
    </source>
</evidence>
<dbReference type="InterPro" id="IPR012902">
    <property type="entry name" value="N_methyl_site"/>
</dbReference>
<dbReference type="Gene3D" id="3.55.40.10">
    <property type="entry name" value="minor pseudopilin epsh domain"/>
    <property type="match status" value="1"/>
</dbReference>
<dbReference type="PRINTS" id="PR00885">
    <property type="entry name" value="BCTERIALGSPH"/>
</dbReference>
<dbReference type="SUPFAM" id="SSF54523">
    <property type="entry name" value="Pili subunits"/>
    <property type="match status" value="1"/>
</dbReference>
<evidence type="ECO:0000313" key="14">
    <source>
        <dbReference type="Proteomes" id="UP000663942"/>
    </source>
</evidence>
<organism evidence="13 14">
    <name type="scientific">Brevundimonas pondensis</name>
    <dbReference type="NCBI Taxonomy" id="2774189"/>
    <lineage>
        <taxon>Bacteria</taxon>
        <taxon>Pseudomonadati</taxon>
        <taxon>Pseudomonadota</taxon>
        <taxon>Alphaproteobacteria</taxon>
        <taxon>Caulobacterales</taxon>
        <taxon>Caulobacteraceae</taxon>
        <taxon>Brevundimonas</taxon>
    </lineage>
</organism>
<dbReference type="InterPro" id="IPR002416">
    <property type="entry name" value="T2SS_protein-GspH"/>
</dbReference>
<dbReference type="InterPro" id="IPR045584">
    <property type="entry name" value="Pilin-like"/>
</dbReference>
<dbReference type="Proteomes" id="UP000663942">
    <property type="component" value="Chromosome"/>
</dbReference>
<dbReference type="NCBIfam" id="TIGR02532">
    <property type="entry name" value="IV_pilin_GFxxxE"/>
    <property type="match status" value="1"/>
</dbReference>